<accession>E8R5F5</accession>
<dbReference type="InterPro" id="IPR036388">
    <property type="entry name" value="WH-like_DNA-bd_sf"/>
</dbReference>
<evidence type="ECO:0000313" key="8">
    <source>
        <dbReference type="EMBL" id="ADV60696.1"/>
    </source>
</evidence>
<dbReference type="EMBL" id="CP002353">
    <property type="protein sequence ID" value="ADV60696.1"/>
    <property type="molecule type" value="Genomic_DNA"/>
</dbReference>
<comment type="similarity">
    <text evidence="1">Belongs to the sigma-70 factor family. ECF subfamily.</text>
</comment>
<dbReference type="InterPro" id="IPR013324">
    <property type="entry name" value="RNA_pol_sigma_r3/r4-like"/>
</dbReference>
<organism evidence="8 9">
    <name type="scientific">Isosphaera pallida (strain ATCC 43644 / DSM 9630 / IS1B)</name>
    <dbReference type="NCBI Taxonomy" id="575540"/>
    <lineage>
        <taxon>Bacteria</taxon>
        <taxon>Pseudomonadati</taxon>
        <taxon>Planctomycetota</taxon>
        <taxon>Planctomycetia</taxon>
        <taxon>Isosphaerales</taxon>
        <taxon>Isosphaeraceae</taxon>
        <taxon>Isosphaera</taxon>
    </lineage>
</organism>
<proteinExistence type="inferred from homology"/>
<name>E8R5F5_ISOPI</name>
<dbReference type="InterPro" id="IPR013249">
    <property type="entry name" value="RNA_pol_sigma70_r4_t2"/>
</dbReference>
<feature type="compositionally biased region" description="Low complexity" evidence="5">
    <location>
        <begin position="217"/>
        <end position="227"/>
    </location>
</feature>
<dbReference type="AlphaFoldDB" id="E8R5F5"/>
<dbReference type="RefSeq" id="WP_013562985.1">
    <property type="nucleotide sequence ID" value="NC_014962.1"/>
</dbReference>
<dbReference type="InterPro" id="IPR039425">
    <property type="entry name" value="RNA_pol_sigma-70-like"/>
</dbReference>
<feature type="region of interest" description="Disordered" evidence="5">
    <location>
        <begin position="209"/>
        <end position="279"/>
    </location>
</feature>
<dbReference type="GO" id="GO:0006352">
    <property type="term" value="P:DNA-templated transcription initiation"/>
    <property type="evidence" value="ECO:0007669"/>
    <property type="project" value="InterPro"/>
</dbReference>
<evidence type="ECO:0000259" key="6">
    <source>
        <dbReference type="Pfam" id="PF04542"/>
    </source>
</evidence>
<dbReference type="GO" id="GO:0016987">
    <property type="term" value="F:sigma factor activity"/>
    <property type="evidence" value="ECO:0007669"/>
    <property type="project" value="UniProtKB-KW"/>
</dbReference>
<dbReference type="HOGENOM" id="CLU_047691_3_0_0"/>
<feature type="domain" description="RNA polymerase sigma factor 70 region 4 type 2" evidence="7">
    <location>
        <begin position="147"/>
        <end position="199"/>
    </location>
</feature>
<dbReference type="Pfam" id="PF08281">
    <property type="entry name" value="Sigma70_r4_2"/>
    <property type="match status" value="1"/>
</dbReference>
<dbReference type="InterPro" id="IPR014284">
    <property type="entry name" value="RNA_pol_sigma-70_dom"/>
</dbReference>
<dbReference type="Gene3D" id="1.10.1740.10">
    <property type="match status" value="1"/>
</dbReference>
<feature type="domain" description="RNA polymerase sigma-70 region 2" evidence="6">
    <location>
        <begin position="35"/>
        <end position="102"/>
    </location>
</feature>
<dbReference type="PANTHER" id="PTHR43133">
    <property type="entry name" value="RNA POLYMERASE ECF-TYPE SIGMA FACTO"/>
    <property type="match status" value="1"/>
</dbReference>
<dbReference type="eggNOG" id="COG1595">
    <property type="taxonomic scope" value="Bacteria"/>
</dbReference>
<evidence type="ECO:0000256" key="3">
    <source>
        <dbReference type="ARBA" id="ARBA00023082"/>
    </source>
</evidence>
<evidence type="ECO:0000256" key="2">
    <source>
        <dbReference type="ARBA" id="ARBA00023015"/>
    </source>
</evidence>
<dbReference type="InterPro" id="IPR013325">
    <property type="entry name" value="RNA_pol_sigma_r2"/>
</dbReference>
<evidence type="ECO:0000313" key="9">
    <source>
        <dbReference type="Proteomes" id="UP000008631"/>
    </source>
</evidence>
<evidence type="ECO:0000256" key="4">
    <source>
        <dbReference type="ARBA" id="ARBA00023163"/>
    </source>
</evidence>
<dbReference type="InterPro" id="IPR007627">
    <property type="entry name" value="RNA_pol_sigma70_r2"/>
</dbReference>
<gene>
    <name evidence="8" type="ordered locus">Isop_0099</name>
</gene>
<dbReference type="Pfam" id="PF04542">
    <property type="entry name" value="Sigma70_r2"/>
    <property type="match status" value="1"/>
</dbReference>
<keyword evidence="4" id="KW-0804">Transcription</keyword>
<reference evidence="8 9" key="2">
    <citation type="journal article" date="2011" name="Stand. Genomic Sci.">
        <title>Complete genome sequence of Isosphaera pallida type strain (IS1B).</title>
        <authorList>
            <consortium name="US DOE Joint Genome Institute (JGI-PGF)"/>
            <person name="Goker M."/>
            <person name="Cleland D."/>
            <person name="Saunders E."/>
            <person name="Lapidus A."/>
            <person name="Nolan M."/>
            <person name="Lucas S."/>
            <person name="Hammon N."/>
            <person name="Deshpande S."/>
            <person name="Cheng J.F."/>
            <person name="Tapia R."/>
            <person name="Han C."/>
            <person name="Goodwin L."/>
            <person name="Pitluck S."/>
            <person name="Liolios K."/>
            <person name="Pagani I."/>
            <person name="Ivanova N."/>
            <person name="Mavromatis K."/>
            <person name="Pati A."/>
            <person name="Chen A."/>
            <person name="Palaniappan K."/>
            <person name="Land M."/>
            <person name="Hauser L."/>
            <person name="Chang Y.J."/>
            <person name="Jeffries C.D."/>
            <person name="Detter J.C."/>
            <person name="Beck B."/>
            <person name="Woyke T."/>
            <person name="Bristow J."/>
            <person name="Eisen J.A."/>
            <person name="Markowitz V."/>
            <person name="Hugenholtz P."/>
            <person name="Kyrpides N.C."/>
            <person name="Klenk H.P."/>
        </authorList>
    </citation>
    <scope>NUCLEOTIDE SEQUENCE [LARGE SCALE GENOMIC DNA]</scope>
    <source>
        <strain evidence="9">ATCC 43644 / DSM 9630 / IS1B</strain>
    </source>
</reference>
<dbReference type="SUPFAM" id="SSF88946">
    <property type="entry name" value="Sigma2 domain of RNA polymerase sigma factors"/>
    <property type="match status" value="1"/>
</dbReference>
<dbReference type="PANTHER" id="PTHR43133:SF25">
    <property type="entry name" value="RNA POLYMERASE SIGMA FACTOR RFAY-RELATED"/>
    <property type="match status" value="1"/>
</dbReference>
<evidence type="ECO:0000256" key="1">
    <source>
        <dbReference type="ARBA" id="ARBA00010641"/>
    </source>
</evidence>
<dbReference type="SUPFAM" id="SSF88659">
    <property type="entry name" value="Sigma3 and sigma4 domains of RNA polymerase sigma factors"/>
    <property type="match status" value="1"/>
</dbReference>
<dbReference type="OrthoDB" id="273082at2"/>
<dbReference type="GO" id="GO:0003677">
    <property type="term" value="F:DNA binding"/>
    <property type="evidence" value="ECO:0007669"/>
    <property type="project" value="InterPro"/>
</dbReference>
<dbReference type="CDD" id="cd06171">
    <property type="entry name" value="Sigma70_r4"/>
    <property type="match status" value="1"/>
</dbReference>
<dbReference type="InParanoid" id="E8R5F5"/>
<dbReference type="KEGG" id="ipa:Isop_0099"/>
<dbReference type="Gene3D" id="1.10.10.10">
    <property type="entry name" value="Winged helix-like DNA-binding domain superfamily/Winged helix DNA-binding domain"/>
    <property type="match status" value="1"/>
</dbReference>
<dbReference type="Proteomes" id="UP000008631">
    <property type="component" value="Chromosome"/>
</dbReference>
<reference key="1">
    <citation type="submission" date="2010-11" db="EMBL/GenBank/DDBJ databases">
        <title>The complete sequence of chromosome of Isophaera pallida ATCC 43644.</title>
        <authorList>
            <consortium name="US DOE Joint Genome Institute (JGI-PGF)"/>
            <person name="Lucas S."/>
            <person name="Copeland A."/>
            <person name="Lapidus A."/>
            <person name="Bruce D."/>
            <person name="Goodwin L."/>
            <person name="Pitluck S."/>
            <person name="Kyrpides N."/>
            <person name="Mavromatis K."/>
            <person name="Pagani I."/>
            <person name="Ivanova N."/>
            <person name="Saunders E."/>
            <person name="Brettin T."/>
            <person name="Detter J.C."/>
            <person name="Han C."/>
            <person name="Tapia R."/>
            <person name="Land M."/>
            <person name="Hauser L."/>
            <person name="Markowitz V."/>
            <person name="Cheng J.-F."/>
            <person name="Hugenholtz P."/>
            <person name="Woyke T."/>
            <person name="Wu D."/>
            <person name="Eisen J.A."/>
        </authorList>
    </citation>
    <scope>NUCLEOTIDE SEQUENCE</scope>
    <source>
        <strain>ATCC 43644</strain>
    </source>
</reference>
<keyword evidence="9" id="KW-1185">Reference proteome</keyword>
<dbReference type="NCBIfam" id="TIGR02937">
    <property type="entry name" value="sigma70-ECF"/>
    <property type="match status" value="1"/>
</dbReference>
<evidence type="ECO:0000259" key="7">
    <source>
        <dbReference type="Pfam" id="PF08281"/>
    </source>
</evidence>
<sequence length="279" mass="30797">MSEAQAPQRGAGDLSDEALLARYRDLGRTEDFAILVKRYERELFRYLARYLNDPVLADDVFQNTFLQIHLKRGMYEDGRPVRPWLYAIATHQAVDALRKIKRHAAVSLDQPSGTAAEGETDPGALVEVLVSLEQGPLARLEATERRQIVRDAIERLPETLRHTLRLAYYQELKYREIADILEIPVGTVKSRLHAALAKLAEMVKAALNTDATEDSPRSPASNPPRSAVSERGPSAEPAGLDAPLTTETLVASPVALASEHPYLPSPPSSGEAHDPRSPR</sequence>
<keyword evidence="3" id="KW-0731">Sigma factor</keyword>
<dbReference type="STRING" id="575540.Isop_0099"/>
<evidence type="ECO:0000256" key="5">
    <source>
        <dbReference type="SAM" id="MobiDB-lite"/>
    </source>
</evidence>
<keyword evidence="2" id="KW-0805">Transcription regulation</keyword>
<protein>
    <submittedName>
        <fullName evidence="8">RNA polymerase, sigma-24 subunit, ECF subfamily</fullName>
    </submittedName>
</protein>